<dbReference type="InterPro" id="IPR000182">
    <property type="entry name" value="GNAT_dom"/>
</dbReference>
<dbReference type="Pfam" id="PF00583">
    <property type="entry name" value="Acetyltransf_1"/>
    <property type="match status" value="2"/>
</dbReference>
<evidence type="ECO:0000313" key="3">
    <source>
        <dbReference type="Proteomes" id="UP000051063"/>
    </source>
</evidence>
<dbReference type="SUPFAM" id="SSF55729">
    <property type="entry name" value="Acyl-CoA N-acyltransferases (Nat)"/>
    <property type="match status" value="2"/>
</dbReference>
<evidence type="ECO:0000313" key="2">
    <source>
        <dbReference type="EMBL" id="KQL44939.1"/>
    </source>
</evidence>
<proteinExistence type="predicted"/>
<dbReference type="Gene3D" id="3.40.630.30">
    <property type="match status" value="1"/>
</dbReference>
<protein>
    <recommendedName>
        <fullName evidence="1">N-acetyltransferase domain-containing protein</fullName>
    </recommendedName>
</protein>
<gene>
    <name evidence="2" type="ORF">AN963_26775</name>
</gene>
<reference evidence="2 3" key="1">
    <citation type="submission" date="2015-09" db="EMBL/GenBank/DDBJ databases">
        <title>Genome sequencing project for genomic taxonomy and phylogenomics of Bacillus-like bacteria.</title>
        <authorList>
            <person name="Liu B."/>
            <person name="Wang J."/>
            <person name="Zhu Y."/>
            <person name="Liu G."/>
            <person name="Chen Q."/>
            <person name="Chen Z."/>
            <person name="Lan J."/>
            <person name="Che J."/>
            <person name="Ge C."/>
            <person name="Shi H."/>
            <person name="Pan Z."/>
            <person name="Liu X."/>
        </authorList>
    </citation>
    <scope>NUCLEOTIDE SEQUENCE [LARGE SCALE GENOMIC DNA]</scope>
    <source>
        <strain evidence="2 3">DSM 8552</strain>
    </source>
</reference>
<keyword evidence="3" id="KW-1185">Reference proteome</keyword>
<dbReference type="PANTHER" id="PTHR43072">
    <property type="entry name" value="N-ACETYLTRANSFERASE"/>
    <property type="match status" value="1"/>
</dbReference>
<dbReference type="InterPro" id="IPR016181">
    <property type="entry name" value="Acyl_CoA_acyltransferase"/>
</dbReference>
<dbReference type="PROSITE" id="PS51186">
    <property type="entry name" value="GNAT"/>
    <property type="match status" value="2"/>
</dbReference>
<organism evidence="2 3">
    <name type="scientific">Brevibacillus choshinensis</name>
    <dbReference type="NCBI Taxonomy" id="54911"/>
    <lineage>
        <taxon>Bacteria</taxon>
        <taxon>Bacillati</taxon>
        <taxon>Bacillota</taxon>
        <taxon>Bacilli</taxon>
        <taxon>Bacillales</taxon>
        <taxon>Paenibacillaceae</taxon>
        <taxon>Brevibacillus</taxon>
    </lineage>
</organism>
<feature type="domain" description="N-acetyltransferase" evidence="1">
    <location>
        <begin position="3"/>
        <end position="171"/>
    </location>
</feature>
<dbReference type="RefSeq" id="WP_055747532.1">
    <property type="nucleotide sequence ID" value="NZ_LJJB01000013.1"/>
</dbReference>
<name>A0ABR5N369_BRECH</name>
<dbReference type="EMBL" id="LJJB01000013">
    <property type="protein sequence ID" value="KQL44939.1"/>
    <property type="molecule type" value="Genomic_DNA"/>
</dbReference>
<dbReference type="CDD" id="cd04301">
    <property type="entry name" value="NAT_SF"/>
    <property type="match status" value="2"/>
</dbReference>
<accession>A0ABR5N369</accession>
<sequence>MTVYLRPFQIPEDYVALSTFYNQLQPGSLTPDDLAAEDKQIPAQSRLFLDVNQQLGGFGRERIVAESTETKAVIGYAQIWRAPWTPPGCLSSLFYVEPEHRGQGVGTALLSHLIQWAKQQQADIVMSELKDWIPHSLAFVAKHDFTVDAHVFELHVDLDTFDAPEMEVMLSSLEQSGITFCTLADLSPIQEQSMEKIYHLYAETLKDNPGHVGELPELDEWRREAFPQDSCDPELVFIAADGERFVGVTTVFHTDQPSIKYTDYTGVAQDYRGRGIARALKLLSIHAVKKLGASTLSTETEAKNSPMQAVNRKLGYVPGKGHYRIIKCL</sequence>
<dbReference type="Proteomes" id="UP000051063">
    <property type="component" value="Unassembled WGS sequence"/>
</dbReference>
<evidence type="ECO:0000259" key="1">
    <source>
        <dbReference type="PROSITE" id="PS51186"/>
    </source>
</evidence>
<comment type="caution">
    <text evidence="2">The sequence shown here is derived from an EMBL/GenBank/DDBJ whole genome shotgun (WGS) entry which is preliminary data.</text>
</comment>
<feature type="domain" description="N-acetyltransferase" evidence="1">
    <location>
        <begin position="184"/>
        <end position="329"/>
    </location>
</feature>